<dbReference type="Proteomes" id="UP001219525">
    <property type="component" value="Unassembled WGS sequence"/>
</dbReference>
<dbReference type="EMBL" id="JARJCW010000014">
    <property type="protein sequence ID" value="KAJ7217294.1"/>
    <property type="molecule type" value="Genomic_DNA"/>
</dbReference>
<proteinExistence type="predicted"/>
<organism evidence="1 2">
    <name type="scientific">Mycena pura</name>
    <dbReference type="NCBI Taxonomy" id="153505"/>
    <lineage>
        <taxon>Eukaryota</taxon>
        <taxon>Fungi</taxon>
        <taxon>Dikarya</taxon>
        <taxon>Basidiomycota</taxon>
        <taxon>Agaricomycotina</taxon>
        <taxon>Agaricomycetes</taxon>
        <taxon>Agaricomycetidae</taxon>
        <taxon>Agaricales</taxon>
        <taxon>Marasmiineae</taxon>
        <taxon>Mycenaceae</taxon>
        <taxon>Mycena</taxon>
    </lineage>
</organism>
<dbReference type="SUPFAM" id="SSF81383">
    <property type="entry name" value="F-box domain"/>
    <property type="match status" value="1"/>
</dbReference>
<name>A0AAD6VR15_9AGAR</name>
<evidence type="ECO:0000313" key="1">
    <source>
        <dbReference type="EMBL" id="KAJ7217294.1"/>
    </source>
</evidence>
<comment type="caution">
    <text evidence="1">The sequence shown here is derived from an EMBL/GenBank/DDBJ whole genome shotgun (WGS) entry which is preliminary data.</text>
</comment>
<accession>A0AAD6VR15</accession>
<keyword evidence="2" id="KW-1185">Reference proteome</keyword>
<dbReference type="InterPro" id="IPR036047">
    <property type="entry name" value="F-box-like_dom_sf"/>
</dbReference>
<reference evidence="1" key="1">
    <citation type="submission" date="2023-03" db="EMBL/GenBank/DDBJ databases">
        <title>Massive genome expansion in bonnet fungi (Mycena s.s.) driven by repeated elements and novel gene families across ecological guilds.</title>
        <authorList>
            <consortium name="Lawrence Berkeley National Laboratory"/>
            <person name="Harder C.B."/>
            <person name="Miyauchi S."/>
            <person name="Viragh M."/>
            <person name="Kuo A."/>
            <person name="Thoen E."/>
            <person name="Andreopoulos B."/>
            <person name="Lu D."/>
            <person name="Skrede I."/>
            <person name="Drula E."/>
            <person name="Henrissat B."/>
            <person name="Morin E."/>
            <person name="Kohler A."/>
            <person name="Barry K."/>
            <person name="LaButti K."/>
            <person name="Morin E."/>
            <person name="Salamov A."/>
            <person name="Lipzen A."/>
            <person name="Mereny Z."/>
            <person name="Hegedus B."/>
            <person name="Baldrian P."/>
            <person name="Stursova M."/>
            <person name="Weitz H."/>
            <person name="Taylor A."/>
            <person name="Grigoriev I.V."/>
            <person name="Nagy L.G."/>
            <person name="Martin F."/>
            <person name="Kauserud H."/>
        </authorList>
    </citation>
    <scope>NUCLEOTIDE SEQUENCE</scope>
    <source>
        <strain evidence="1">9144</strain>
    </source>
</reference>
<evidence type="ECO:0000313" key="2">
    <source>
        <dbReference type="Proteomes" id="UP001219525"/>
    </source>
</evidence>
<sequence length="434" mass="47291">MSHNEPAPTQRLPTELLLLTLEHLHADPETLKQACLVSKLWLHISQPCLFNCVCLSAPTADSPRTACAALYEVLSGSPHIAPFIRHITILGGPVLAAPYPSTIRWIPSDETLPALLDVLAAACVQSLHIRLSNERWRDLTVPLKASLHALVSSPTMHDVDLTGFDVVAASLFSRCRTLKRLKLSETANGILNAELVGGEDTDPWPATCESLTVLDTVHAGDIISWVIRTPSFRTLRELRLGFHPLDDARHVEYVLRYVGDTLESLHLQPVYSRKSSYLWPDPADFIAIGGLFALTSLRLSLGLSLESNPLPWAAFLLGTAAPARLQALTIDLRIGDARRDARQSLLALPWAALDAALSAPHLAGLRALTLTCFEYTPPFLSAPPASSPAGNGILAWFLDELPRLLPRSRARSIFVAYELSEVQGVTILLLAGPD</sequence>
<gene>
    <name evidence="1" type="ORF">GGX14DRAFT_602853</name>
</gene>
<protein>
    <recommendedName>
        <fullName evidence="3">F-box domain-containing protein</fullName>
    </recommendedName>
</protein>
<dbReference type="AlphaFoldDB" id="A0AAD6VR15"/>
<evidence type="ECO:0008006" key="3">
    <source>
        <dbReference type="Google" id="ProtNLM"/>
    </source>
</evidence>